<reference evidence="1" key="1">
    <citation type="journal article" date="2015" name="Nature">
        <title>Complex archaea that bridge the gap between prokaryotes and eukaryotes.</title>
        <authorList>
            <person name="Spang A."/>
            <person name="Saw J.H."/>
            <person name="Jorgensen S.L."/>
            <person name="Zaremba-Niedzwiedzka K."/>
            <person name="Martijn J."/>
            <person name="Lind A.E."/>
            <person name="van Eijk R."/>
            <person name="Schleper C."/>
            <person name="Guy L."/>
            <person name="Ettema T.J."/>
        </authorList>
    </citation>
    <scope>NUCLEOTIDE SEQUENCE</scope>
</reference>
<accession>A0A0F9FDR9</accession>
<gene>
    <name evidence="1" type="ORF">LCGC14_1965220</name>
</gene>
<dbReference type="EMBL" id="LAZR01021708">
    <property type="protein sequence ID" value="KKL84388.1"/>
    <property type="molecule type" value="Genomic_DNA"/>
</dbReference>
<comment type="caution">
    <text evidence="1">The sequence shown here is derived from an EMBL/GenBank/DDBJ whole genome shotgun (WGS) entry which is preliminary data.</text>
</comment>
<organism evidence="1">
    <name type="scientific">marine sediment metagenome</name>
    <dbReference type="NCBI Taxonomy" id="412755"/>
    <lineage>
        <taxon>unclassified sequences</taxon>
        <taxon>metagenomes</taxon>
        <taxon>ecological metagenomes</taxon>
    </lineage>
</organism>
<proteinExistence type="predicted"/>
<evidence type="ECO:0000313" key="1">
    <source>
        <dbReference type="EMBL" id="KKL84388.1"/>
    </source>
</evidence>
<name>A0A0F9FDR9_9ZZZZ</name>
<dbReference type="AlphaFoldDB" id="A0A0F9FDR9"/>
<sequence length="103" mass="12458">MLIKQKKLLRLIRKEIRKLKRQRDAINKYDYSTFNFFYKKVKRLEVPFSFSKVWGVYDVLYEGYSYPWGSVNIKNDKIISQITIEQFSLLVLMKNLNQKINKG</sequence>
<protein>
    <submittedName>
        <fullName evidence="1">Uncharacterized protein</fullName>
    </submittedName>
</protein>